<dbReference type="InterPro" id="IPR004090">
    <property type="entry name" value="Chemotax_Me-accpt_rcpt"/>
</dbReference>
<dbReference type="Proteomes" id="UP000709466">
    <property type="component" value="Unassembled WGS sequence"/>
</dbReference>
<dbReference type="EMBL" id="JAATOP010000001">
    <property type="protein sequence ID" value="NIY70898.1"/>
    <property type="molecule type" value="Genomic_DNA"/>
</dbReference>
<dbReference type="SUPFAM" id="SSF58104">
    <property type="entry name" value="Methyl-accepting chemotaxis protein (MCP) signaling domain"/>
    <property type="match status" value="1"/>
</dbReference>
<dbReference type="Gene3D" id="1.10.287.950">
    <property type="entry name" value="Methyl-accepting chemotaxis protein"/>
    <property type="match status" value="1"/>
</dbReference>
<gene>
    <name evidence="6" type="ORF">HCZ30_00445</name>
</gene>
<comment type="similarity">
    <text evidence="2">Belongs to the methyl-accepting chemotaxis (MCP) protein family.</text>
</comment>
<name>A0ABX0VSL9_9RHOB</name>
<dbReference type="InterPro" id="IPR051310">
    <property type="entry name" value="MCP_chemotaxis"/>
</dbReference>
<evidence type="ECO:0000256" key="2">
    <source>
        <dbReference type="ARBA" id="ARBA00029447"/>
    </source>
</evidence>
<evidence type="ECO:0000259" key="5">
    <source>
        <dbReference type="PROSITE" id="PS50111"/>
    </source>
</evidence>
<evidence type="ECO:0000256" key="1">
    <source>
        <dbReference type="ARBA" id="ARBA00022500"/>
    </source>
</evidence>
<feature type="region of interest" description="Disordered" evidence="4">
    <location>
        <begin position="313"/>
        <end position="343"/>
    </location>
</feature>
<evidence type="ECO:0000313" key="6">
    <source>
        <dbReference type="EMBL" id="NIY70898.1"/>
    </source>
</evidence>
<keyword evidence="3" id="KW-0807">Transducer</keyword>
<sequence>MVIRYVNASATKLFKDVEKDIRKDLPNFSVDRLVGTCVDDFHVNPAHQRRMVASLTETYNGTLSVGGHHYAFMGTPRFNAEGKLIGVFVEWQDQTSVVNNVNEGKALAAEFEMMARKHTEGFISVTADSAKFGEEFSRVVDGVNEMVKAHIDTKKKAIGFVTDLANGNFDTELEQFPEEKAFINVALEGVRERFRGVVREAERMGQSILRGDLDVQANTEGFSGEFRTLLGTLDGISNHVSAVIEEIENLSNSIVQGRLDVNVDTRRFEGAYGSIMRAFEGSFGSLNSTFNTINTQVGQIVSTVDQMSRASQSLATNSQIQSSSVDEVSSSTEETESQVKSNATAAGSARDLVVGASVVASDGKVKIGEMVNAMDGIRASSQDIAKIIKVIDEIAFQTNLLALNAAVEAARAGQHGRGFAVVAQEVRNLAGRSAKAARETSELIESASSRVQEGVRIADETSSAFTSIADDIEKVRTLVGDIATASDEQSRGVAQINVAVGEIAKSALSTSQQADELAASAAQMQAATENVRSEIARFSLRAMNTSTAIPAGLEGLPPEMMAQIQAMLANQGNANMAPAPAAKTGTGGNRNSDRDERGFGHF</sequence>
<evidence type="ECO:0000256" key="3">
    <source>
        <dbReference type="PROSITE-ProRule" id="PRU00284"/>
    </source>
</evidence>
<dbReference type="PANTHER" id="PTHR43531:SF11">
    <property type="entry name" value="METHYL-ACCEPTING CHEMOTAXIS PROTEIN 3"/>
    <property type="match status" value="1"/>
</dbReference>
<feature type="compositionally biased region" description="Basic and acidic residues" evidence="4">
    <location>
        <begin position="591"/>
        <end position="602"/>
    </location>
</feature>
<dbReference type="Pfam" id="PF18575">
    <property type="entry name" value="HAMP_N3"/>
    <property type="match status" value="1"/>
</dbReference>
<keyword evidence="7" id="KW-1185">Reference proteome</keyword>
<dbReference type="Gene3D" id="3.30.450.20">
    <property type="entry name" value="PAS domain"/>
    <property type="match status" value="1"/>
</dbReference>
<feature type="domain" description="Methyl-accepting transducer" evidence="5">
    <location>
        <begin position="296"/>
        <end position="518"/>
    </location>
</feature>
<dbReference type="InterPro" id="IPR041395">
    <property type="entry name" value="McpB_HAMP_3rd"/>
</dbReference>
<protein>
    <submittedName>
        <fullName evidence="6">Methyl-accepting chemotaxis protein</fullName>
    </submittedName>
</protein>
<dbReference type="SMART" id="SM00283">
    <property type="entry name" value="MA"/>
    <property type="match status" value="1"/>
</dbReference>
<dbReference type="PANTHER" id="PTHR43531">
    <property type="entry name" value="PROTEIN ICFG"/>
    <property type="match status" value="1"/>
</dbReference>
<dbReference type="Pfam" id="PF00015">
    <property type="entry name" value="MCPsignal"/>
    <property type="match status" value="1"/>
</dbReference>
<feature type="compositionally biased region" description="Low complexity" evidence="4">
    <location>
        <begin position="318"/>
        <end position="332"/>
    </location>
</feature>
<evidence type="ECO:0000256" key="4">
    <source>
        <dbReference type="SAM" id="MobiDB-lite"/>
    </source>
</evidence>
<keyword evidence="1" id="KW-0145">Chemotaxis</keyword>
<accession>A0ABX0VSL9</accession>
<evidence type="ECO:0000313" key="7">
    <source>
        <dbReference type="Proteomes" id="UP000709466"/>
    </source>
</evidence>
<comment type="caution">
    <text evidence="6">The sequence shown here is derived from an EMBL/GenBank/DDBJ whole genome shotgun (WGS) entry which is preliminary data.</text>
</comment>
<dbReference type="CDD" id="cd11386">
    <property type="entry name" value="MCP_signal"/>
    <property type="match status" value="1"/>
</dbReference>
<feature type="region of interest" description="Disordered" evidence="4">
    <location>
        <begin position="575"/>
        <end position="602"/>
    </location>
</feature>
<reference evidence="6 7" key="1">
    <citation type="submission" date="2020-03" db="EMBL/GenBank/DDBJ databases">
        <title>Bacterial isolates of synthetic phycosphere.</title>
        <authorList>
            <person name="Fu H."/>
            <person name="Moran M.A."/>
        </authorList>
    </citation>
    <scope>NUCLEOTIDE SEQUENCE [LARGE SCALE GENOMIC DNA]</scope>
    <source>
        <strain evidence="6 7">HF1</strain>
    </source>
</reference>
<organism evidence="6 7">
    <name type="scientific">Marivivens donghaensis</name>
    <dbReference type="NCBI Taxonomy" id="1699413"/>
    <lineage>
        <taxon>Bacteria</taxon>
        <taxon>Pseudomonadati</taxon>
        <taxon>Pseudomonadota</taxon>
        <taxon>Alphaproteobacteria</taxon>
        <taxon>Rhodobacterales</taxon>
        <taxon>Paracoccaceae</taxon>
        <taxon>Marivivens group</taxon>
        <taxon>Marivivens</taxon>
    </lineage>
</organism>
<proteinExistence type="inferred from homology"/>
<dbReference type="InterPro" id="IPR004089">
    <property type="entry name" value="MCPsignal_dom"/>
</dbReference>
<dbReference type="PRINTS" id="PR00260">
    <property type="entry name" value="CHEMTRNSDUCR"/>
</dbReference>
<dbReference type="PROSITE" id="PS50111">
    <property type="entry name" value="CHEMOTAXIS_TRANSDUC_2"/>
    <property type="match status" value="1"/>
</dbReference>